<proteinExistence type="predicted"/>
<feature type="transmembrane region" description="Helical" evidence="8">
    <location>
        <begin position="397"/>
        <end position="420"/>
    </location>
</feature>
<dbReference type="Proteomes" id="UP000243719">
    <property type="component" value="Unassembled WGS sequence"/>
</dbReference>
<sequence>MSECGEGGERRLADAATGSRKPGAAGEAARDAALGRTGGTLAGRAGSTNRAAAGAAGGGTADITTDATAAATAGGVSGGTTGGAAGRGPGGTSADRAGRAPQGDHDTSPAARSLLRQRRFAPFFWTQCAGAMNDNVYKVGLATLVTFDATRYGGLDPRLAGLLISACFVLPFVLLSATAGQLADRMQKARLVRIIKSAEIGIMLLAAAGLLLHLPAVLYLCVLLMGVHSTFFGPVKYAYLPEQLAPAELLSGNALVETSTFIAILLGNVAGSVGAAWGSAWLAVCCVVLALLGRLAAAGVPVTPPAAPGLRIDPNPLRETWANLRLAGRDHVLLACLLGISWLWFLGATFLSSVFAYASQVLHADASVVTLMLALFSIGVGLGATLCPCLAPGRQALAMVAVGALGMTLFTADFALAGMAEPATSMAPDVDLATFLREPRHWRVLVDLLLLSVASGLYSVPLYTFMQARSPLTHRARIVAANNIVNSLFMIASAVLGGIFAAVGWSLPALFLTLAVGNVLMAALLLRMVPRFRRALRLWGGRVATRGRRAAVR</sequence>
<feature type="compositionally biased region" description="Low complexity" evidence="7">
    <location>
        <begin position="23"/>
        <end position="35"/>
    </location>
</feature>
<feature type="compositionally biased region" description="Basic and acidic residues" evidence="7">
    <location>
        <begin position="96"/>
        <end position="107"/>
    </location>
</feature>
<evidence type="ECO:0000256" key="4">
    <source>
        <dbReference type="ARBA" id="ARBA00022692"/>
    </source>
</evidence>
<dbReference type="RefSeq" id="WP_139169779.1">
    <property type="nucleotide sequence ID" value="NZ_FNLO01000014.1"/>
</dbReference>
<evidence type="ECO:0000256" key="5">
    <source>
        <dbReference type="ARBA" id="ARBA00022989"/>
    </source>
</evidence>
<dbReference type="SUPFAM" id="SSF103473">
    <property type="entry name" value="MFS general substrate transporter"/>
    <property type="match status" value="1"/>
</dbReference>
<evidence type="ECO:0000256" key="3">
    <source>
        <dbReference type="ARBA" id="ARBA00022475"/>
    </source>
</evidence>
<keyword evidence="5 8" id="KW-1133">Transmembrane helix</keyword>
<evidence type="ECO:0000256" key="7">
    <source>
        <dbReference type="SAM" id="MobiDB-lite"/>
    </source>
</evidence>
<evidence type="ECO:0000313" key="10">
    <source>
        <dbReference type="EMBL" id="SDV51053.1"/>
    </source>
</evidence>
<comment type="subcellular location">
    <subcellularLocation>
        <location evidence="1">Cell membrane</location>
        <topology evidence="1">Multi-pass membrane protein</topology>
    </subcellularLocation>
</comment>
<dbReference type="OrthoDB" id="9803968at2"/>
<keyword evidence="11" id="KW-1185">Reference proteome</keyword>
<dbReference type="Gene3D" id="1.20.1250.20">
    <property type="entry name" value="MFS general substrate transporter like domains"/>
    <property type="match status" value="1"/>
</dbReference>
<accession>A0A1H2PV06</accession>
<dbReference type="GO" id="GO:0005886">
    <property type="term" value="C:plasma membrane"/>
    <property type="evidence" value="ECO:0007669"/>
    <property type="project" value="UniProtKB-SubCell"/>
</dbReference>
<gene>
    <name evidence="10" type="ORF">SAMN05216551_114153</name>
</gene>
<name>A0A1H2PV06_9BURK</name>
<feature type="transmembrane region" description="Helical" evidence="8">
    <location>
        <begin position="261"/>
        <end position="292"/>
    </location>
</feature>
<evidence type="ECO:0000256" key="6">
    <source>
        <dbReference type="ARBA" id="ARBA00023136"/>
    </source>
</evidence>
<keyword evidence="2" id="KW-0813">Transport</keyword>
<feature type="domain" description="Major facilitator superfamily (MFS) profile" evidence="9">
    <location>
        <begin position="333"/>
        <end position="553"/>
    </location>
</feature>
<dbReference type="GO" id="GO:0022857">
    <property type="term" value="F:transmembrane transporter activity"/>
    <property type="evidence" value="ECO:0007669"/>
    <property type="project" value="InterPro"/>
</dbReference>
<dbReference type="Pfam" id="PF07690">
    <property type="entry name" value="MFS_1"/>
    <property type="match status" value="1"/>
</dbReference>
<evidence type="ECO:0000259" key="9">
    <source>
        <dbReference type="PROSITE" id="PS50850"/>
    </source>
</evidence>
<feature type="transmembrane region" description="Helical" evidence="8">
    <location>
        <begin position="159"/>
        <end position="179"/>
    </location>
</feature>
<evidence type="ECO:0000256" key="2">
    <source>
        <dbReference type="ARBA" id="ARBA00022448"/>
    </source>
</evidence>
<feature type="compositionally biased region" description="Gly residues" evidence="7">
    <location>
        <begin position="75"/>
        <end position="91"/>
    </location>
</feature>
<dbReference type="EMBL" id="FNLO01000014">
    <property type="protein sequence ID" value="SDV51053.1"/>
    <property type="molecule type" value="Genomic_DNA"/>
</dbReference>
<dbReference type="PANTHER" id="PTHR43266">
    <property type="entry name" value="MACROLIDE-EFFLUX PROTEIN"/>
    <property type="match status" value="1"/>
</dbReference>
<protein>
    <submittedName>
        <fullName evidence="10">Major Facilitator Superfamily protein</fullName>
    </submittedName>
</protein>
<dbReference type="InterPro" id="IPR020846">
    <property type="entry name" value="MFS_dom"/>
</dbReference>
<feature type="transmembrane region" description="Helical" evidence="8">
    <location>
        <begin position="484"/>
        <end position="503"/>
    </location>
</feature>
<feature type="transmembrane region" description="Helical" evidence="8">
    <location>
        <begin position="509"/>
        <end position="529"/>
    </location>
</feature>
<feature type="region of interest" description="Disordered" evidence="7">
    <location>
        <begin position="75"/>
        <end position="109"/>
    </location>
</feature>
<feature type="transmembrane region" description="Helical" evidence="8">
    <location>
        <begin position="440"/>
        <end position="463"/>
    </location>
</feature>
<dbReference type="PROSITE" id="PS50850">
    <property type="entry name" value="MFS"/>
    <property type="match status" value="1"/>
</dbReference>
<keyword evidence="6 8" id="KW-0472">Membrane</keyword>
<organism evidence="10 11">
    <name type="scientific">Chitinasiproducens palmae</name>
    <dbReference type="NCBI Taxonomy" id="1770053"/>
    <lineage>
        <taxon>Bacteria</taxon>
        <taxon>Pseudomonadati</taxon>
        <taxon>Pseudomonadota</taxon>
        <taxon>Betaproteobacteria</taxon>
        <taxon>Burkholderiales</taxon>
        <taxon>Burkholderiaceae</taxon>
        <taxon>Chitinasiproducens</taxon>
    </lineage>
</organism>
<feature type="transmembrane region" description="Helical" evidence="8">
    <location>
        <begin position="200"/>
        <end position="227"/>
    </location>
</feature>
<feature type="region of interest" description="Disordered" evidence="7">
    <location>
        <begin position="1"/>
        <end position="45"/>
    </location>
</feature>
<dbReference type="STRING" id="1770053.SAMN05216551_114153"/>
<dbReference type="CDD" id="cd06173">
    <property type="entry name" value="MFS_MefA_like"/>
    <property type="match status" value="1"/>
</dbReference>
<feature type="transmembrane region" description="Helical" evidence="8">
    <location>
        <begin position="369"/>
        <end position="390"/>
    </location>
</feature>
<dbReference type="InterPro" id="IPR011701">
    <property type="entry name" value="MFS"/>
</dbReference>
<keyword evidence="3" id="KW-1003">Cell membrane</keyword>
<feature type="transmembrane region" description="Helical" evidence="8">
    <location>
        <begin position="332"/>
        <end position="357"/>
    </location>
</feature>
<evidence type="ECO:0000256" key="1">
    <source>
        <dbReference type="ARBA" id="ARBA00004651"/>
    </source>
</evidence>
<evidence type="ECO:0000256" key="8">
    <source>
        <dbReference type="SAM" id="Phobius"/>
    </source>
</evidence>
<dbReference type="AlphaFoldDB" id="A0A1H2PV06"/>
<reference evidence="11" key="1">
    <citation type="submission" date="2016-09" db="EMBL/GenBank/DDBJ databases">
        <authorList>
            <person name="Varghese N."/>
            <person name="Submissions S."/>
        </authorList>
    </citation>
    <scope>NUCLEOTIDE SEQUENCE [LARGE SCALE GENOMIC DNA]</scope>
    <source>
        <strain evidence="11">JS23</strain>
    </source>
</reference>
<dbReference type="InterPro" id="IPR036259">
    <property type="entry name" value="MFS_trans_sf"/>
</dbReference>
<evidence type="ECO:0000313" key="11">
    <source>
        <dbReference type="Proteomes" id="UP000243719"/>
    </source>
</evidence>
<keyword evidence="4 8" id="KW-0812">Transmembrane</keyword>
<dbReference type="PANTHER" id="PTHR43266:SF2">
    <property type="entry name" value="MAJOR FACILITATOR SUPERFAMILY (MFS) PROFILE DOMAIN-CONTAINING PROTEIN"/>
    <property type="match status" value="1"/>
</dbReference>